<dbReference type="SUPFAM" id="SSF50022">
    <property type="entry name" value="ISP domain"/>
    <property type="match status" value="1"/>
</dbReference>
<evidence type="ECO:0000313" key="9">
    <source>
        <dbReference type="Proteomes" id="UP001501536"/>
    </source>
</evidence>
<organism evidence="8 9">
    <name type="scientific">Zhihengliuella alba</name>
    <dbReference type="NCBI Taxonomy" id="547018"/>
    <lineage>
        <taxon>Bacteria</taxon>
        <taxon>Bacillati</taxon>
        <taxon>Actinomycetota</taxon>
        <taxon>Actinomycetes</taxon>
        <taxon>Micrococcales</taxon>
        <taxon>Micrococcaceae</taxon>
        <taxon>Zhihengliuella</taxon>
    </lineage>
</organism>
<dbReference type="PROSITE" id="PS51296">
    <property type="entry name" value="RIESKE"/>
    <property type="match status" value="1"/>
</dbReference>
<gene>
    <name evidence="8" type="primary">nirD</name>
    <name evidence="8" type="ORF">GCM10022377_18060</name>
</gene>
<sequence length="139" mass="14739">MTILLDENAAAGGTAVTAVETGAEWLDACRVEDLAPGWGEAAWLNGRQVALFRFPDGSVHATDQRCPATGARVMSRGIVGGRIVEGRPVRTVASPLHKEVYRLDTGECLNADGGEGGSVPRLEIFPVRLEAGRVRVEVS</sequence>
<evidence type="ECO:0000256" key="2">
    <source>
        <dbReference type="ARBA" id="ARBA00022723"/>
    </source>
</evidence>
<keyword evidence="4" id="KW-0408">Iron</keyword>
<protein>
    <submittedName>
        <fullName evidence="8">Nitrite reductase small subunit NirD</fullName>
    </submittedName>
</protein>
<proteinExistence type="predicted"/>
<keyword evidence="6" id="KW-0534">Nitrate assimilation</keyword>
<dbReference type="Gene3D" id="2.102.10.10">
    <property type="entry name" value="Rieske [2Fe-2S] iron-sulphur domain"/>
    <property type="match status" value="1"/>
</dbReference>
<dbReference type="PANTHER" id="PTHR40562">
    <property type="match status" value="1"/>
</dbReference>
<evidence type="ECO:0000259" key="7">
    <source>
        <dbReference type="PROSITE" id="PS51296"/>
    </source>
</evidence>
<feature type="domain" description="Rieske" evidence="7">
    <location>
        <begin position="26"/>
        <end position="136"/>
    </location>
</feature>
<dbReference type="NCBIfam" id="TIGR02378">
    <property type="entry name" value="nirD_assim_sml"/>
    <property type="match status" value="1"/>
</dbReference>
<evidence type="ECO:0000256" key="1">
    <source>
        <dbReference type="ARBA" id="ARBA00022714"/>
    </source>
</evidence>
<keyword evidence="9" id="KW-1185">Reference proteome</keyword>
<keyword evidence="3" id="KW-0560">Oxidoreductase</keyword>
<evidence type="ECO:0000256" key="4">
    <source>
        <dbReference type="ARBA" id="ARBA00023004"/>
    </source>
</evidence>
<name>A0ABP7DIB3_9MICC</name>
<keyword evidence="1" id="KW-0001">2Fe-2S</keyword>
<evidence type="ECO:0000256" key="6">
    <source>
        <dbReference type="ARBA" id="ARBA00023063"/>
    </source>
</evidence>
<dbReference type="PROSITE" id="PS51300">
    <property type="entry name" value="NIRD"/>
    <property type="match status" value="1"/>
</dbReference>
<evidence type="ECO:0000313" key="8">
    <source>
        <dbReference type="EMBL" id="GAA3704804.1"/>
    </source>
</evidence>
<dbReference type="RefSeq" id="WP_344883146.1">
    <property type="nucleotide sequence ID" value="NZ_BAABCJ010000002.1"/>
</dbReference>
<dbReference type="InterPro" id="IPR017881">
    <property type="entry name" value="NirD"/>
</dbReference>
<dbReference type="InterPro" id="IPR036922">
    <property type="entry name" value="Rieske_2Fe-2S_sf"/>
</dbReference>
<dbReference type="EMBL" id="BAABCJ010000002">
    <property type="protein sequence ID" value="GAA3704804.1"/>
    <property type="molecule type" value="Genomic_DNA"/>
</dbReference>
<comment type="caution">
    <text evidence="8">The sequence shown here is derived from an EMBL/GenBank/DDBJ whole genome shotgun (WGS) entry which is preliminary data.</text>
</comment>
<dbReference type="Pfam" id="PF13806">
    <property type="entry name" value="Rieske_2"/>
    <property type="match status" value="1"/>
</dbReference>
<dbReference type="InterPro" id="IPR017941">
    <property type="entry name" value="Rieske_2Fe-2S"/>
</dbReference>
<keyword evidence="2" id="KW-0479">Metal-binding</keyword>
<accession>A0ABP7DIB3</accession>
<evidence type="ECO:0000256" key="5">
    <source>
        <dbReference type="ARBA" id="ARBA00023014"/>
    </source>
</evidence>
<reference evidence="9" key="1">
    <citation type="journal article" date="2019" name="Int. J. Syst. Evol. Microbiol.">
        <title>The Global Catalogue of Microorganisms (GCM) 10K type strain sequencing project: providing services to taxonomists for standard genome sequencing and annotation.</title>
        <authorList>
            <consortium name="The Broad Institute Genomics Platform"/>
            <consortium name="The Broad Institute Genome Sequencing Center for Infectious Disease"/>
            <person name="Wu L."/>
            <person name="Ma J."/>
        </authorList>
    </citation>
    <scope>NUCLEOTIDE SEQUENCE [LARGE SCALE GENOMIC DNA]</scope>
    <source>
        <strain evidence="9">JCM 16961</strain>
    </source>
</reference>
<keyword evidence="5" id="KW-0411">Iron-sulfur</keyword>
<evidence type="ECO:0000256" key="3">
    <source>
        <dbReference type="ARBA" id="ARBA00023002"/>
    </source>
</evidence>
<dbReference type="PANTHER" id="PTHR40562:SF1">
    <property type="entry name" value="NITRITE REDUCTASE (NADH) SMALL SUBUNIT"/>
    <property type="match status" value="1"/>
</dbReference>
<dbReference type="InterPro" id="IPR012748">
    <property type="entry name" value="Rieske-like_NirD"/>
</dbReference>
<dbReference type="Proteomes" id="UP001501536">
    <property type="component" value="Unassembled WGS sequence"/>
</dbReference>